<evidence type="ECO:0000313" key="2">
    <source>
        <dbReference type="Proteomes" id="UP000466864"/>
    </source>
</evidence>
<comment type="caution">
    <text evidence="1">The sequence shown here is derived from an EMBL/GenBank/DDBJ whole genome shotgun (WGS) entry which is preliminary data.</text>
</comment>
<protein>
    <submittedName>
        <fullName evidence="1">Uncharacterized protein</fullName>
    </submittedName>
</protein>
<proteinExistence type="predicted"/>
<sequence length="174" mass="20300">MSDIPKSKRAWSKLEALDKAITIRGELSRELLISFGLSEKHIDAAVKKATKGLQGEEKDILASKIREMYAGFIPWFIERHRNRVDDLAGDIEAHIRGANKIWPVWKFEYDDRRQEWNEALKACDRLQGELQFIAEQLPADKNRYKSIVLEIDDLDKMIKKIRQSDNRFLPHLKA</sequence>
<reference evidence="1 2" key="1">
    <citation type="submission" date="2019-08" db="EMBL/GenBank/DDBJ databases">
        <title>In-depth cultivation of the pig gut microbiome towards novel bacterial diversity and tailored functional studies.</title>
        <authorList>
            <person name="Wylensek D."/>
            <person name="Hitch T.C.A."/>
            <person name="Clavel T."/>
        </authorList>
    </citation>
    <scope>NUCLEOTIDE SEQUENCE [LARGE SCALE GENOMIC DNA]</scope>
    <source>
        <strain evidence="1 2">Oil+RF-744-WCA-WT-13</strain>
    </source>
</reference>
<dbReference type="EMBL" id="VUMV01000004">
    <property type="protein sequence ID" value="MST81973.1"/>
    <property type="molecule type" value="Genomic_DNA"/>
</dbReference>
<keyword evidence="2" id="KW-1185">Reference proteome</keyword>
<organism evidence="1 2">
    <name type="scientific">Bilifractor porci</name>
    <dbReference type="NCBI Taxonomy" id="2606636"/>
    <lineage>
        <taxon>Bacteria</taxon>
        <taxon>Bacillati</taxon>
        <taxon>Bacillota</taxon>
        <taxon>Clostridia</taxon>
        <taxon>Lachnospirales</taxon>
        <taxon>Lachnospiraceae</taxon>
        <taxon>Bilifractor</taxon>
    </lineage>
</organism>
<dbReference type="RefSeq" id="WP_154457888.1">
    <property type="nucleotide sequence ID" value="NZ_VUMV01000004.1"/>
</dbReference>
<accession>A0A7X2P919</accession>
<name>A0A7X2P919_9FIRM</name>
<dbReference type="Proteomes" id="UP000466864">
    <property type="component" value="Unassembled WGS sequence"/>
</dbReference>
<evidence type="ECO:0000313" key="1">
    <source>
        <dbReference type="EMBL" id="MST81973.1"/>
    </source>
</evidence>
<gene>
    <name evidence="1" type="ORF">FYJ60_06555</name>
</gene>
<dbReference type="AlphaFoldDB" id="A0A7X2P919"/>